<proteinExistence type="predicted"/>
<evidence type="ECO:0000259" key="1">
    <source>
        <dbReference type="Pfam" id="PF04073"/>
    </source>
</evidence>
<organism evidence="2 3">
    <name type="scientific">Nostocoides australiense Ben110</name>
    <dbReference type="NCBI Taxonomy" id="1193182"/>
    <lineage>
        <taxon>Bacteria</taxon>
        <taxon>Bacillati</taxon>
        <taxon>Actinomycetota</taxon>
        <taxon>Actinomycetes</taxon>
        <taxon>Micrococcales</taxon>
        <taxon>Intrasporangiaceae</taxon>
        <taxon>Nostocoides</taxon>
    </lineage>
</organism>
<dbReference type="OrthoDB" id="9796920at2"/>
<dbReference type="EMBL" id="CAJA01000021">
    <property type="protein sequence ID" value="CCH71888.1"/>
    <property type="molecule type" value="Genomic_DNA"/>
</dbReference>
<protein>
    <submittedName>
        <fullName evidence="2">YbaK/prolyl-tRNA synthetase associated region</fullName>
    </submittedName>
</protein>
<dbReference type="STRING" id="1193182.BN11_1170018"/>
<dbReference type="AlphaFoldDB" id="W6JSH1"/>
<dbReference type="Proteomes" id="UP000035763">
    <property type="component" value="Unassembled WGS sequence"/>
</dbReference>
<dbReference type="Pfam" id="PF04073">
    <property type="entry name" value="tRNA_edit"/>
    <property type="match status" value="1"/>
</dbReference>
<reference evidence="2 3" key="1">
    <citation type="journal article" date="2013" name="ISME J.">
        <title>A metabolic model for members of the genus Tetrasphaera involved in enhanced biological phosphorus removal.</title>
        <authorList>
            <person name="Kristiansen R."/>
            <person name="Nguyen H.T.T."/>
            <person name="Saunders A.M."/>
            <person name="Nielsen J.L."/>
            <person name="Wimmer R."/>
            <person name="Le V.Q."/>
            <person name="McIlroy S.J."/>
            <person name="Petrovski S."/>
            <person name="Seviour R.J."/>
            <person name="Calteau A."/>
            <person name="Nielsen K.L."/>
            <person name="Nielsen P.H."/>
        </authorList>
    </citation>
    <scope>NUCLEOTIDE SEQUENCE [LARGE SCALE GENOMIC DNA]</scope>
    <source>
        <strain evidence="2 3">Ben110</strain>
    </source>
</reference>
<accession>W6JSH1</accession>
<evidence type="ECO:0000313" key="3">
    <source>
        <dbReference type="Proteomes" id="UP000035763"/>
    </source>
</evidence>
<feature type="domain" description="YbaK/aminoacyl-tRNA synthetase-associated" evidence="1">
    <location>
        <begin position="46"/>
        <end position="169"/>
    </location>
</feature>
<comment type="caution">
    <text evidence="2">The sequence shown here is derived from an EMBL/GenBank/DDBJ whole genome shotgun (WGS) entry which is preliminary data.</text>
</comment>
<sequence length="185" mass="19031">MPLPALPGLTSLPLPERLDLVAARAAAALSADPEFAGRLAVVEIDPALADTEALVAAYDLDLAASGNCVVISGSRGGEERIAACVVPADTRADVNNLAKRRLDVRKASFHPMERAVAETGMEYGGITPVGLPAGWRIFVDAALTGQDVVVIGSGLRRSKLLIPGAAFADLPGAEIVDGLGRPVTT</sequence>
<keyword evidence="2" id="KW-0030">Aminoacyl-tRNA synthetase</keyword>
<evidence type="ECO:0000313" key="2">
    <source>
        <dbReference type="EMBL" id="CCH71888.1"/>
    </source>
</evidence>
<dbReference type="InterPro" id="IPR036754">
    <property type="entry name" value="YbaK/aa-tRNA-synt-asso_dom_sf"/>
</dbReference>
<dbReference type="GO" id="GO:0002161">
    <property type="term" value="F:aminoacyl-tRNA deacylase activity"/>
    <property type="evidence" value="ECO:0007669"/>
    <property type="project" value="InterPro"/>
</dbReference>
<name>W6JSH1_9MICO</name>
<keyword evidence="3" id="KW-1185">Reference proteome</keyword>
<dbReference type="RefSeq" id="WP_048696848.1">
    <property type="nucleotide sequence ID" value="NZ_HG764815.1"/>
</dbReference>
<dbReference type="SUPFAM" id="SSF55826">
    <property type="entry name" value="YbaK/ProRS associated domain"/>
    <property type="match status" value="1"/>
</dbReference>
<dbReference type="InterPro" id="IPR007214">
    <property type="entry name" value="YbaK/aa-tRNA-synth-assoc-dom"/>
</dbReference>
<dbReference type="CDD" id="cd04939">
    <property type="entry name" value="PA2301"/>
    <property type="match status" value="1"/>
</dbReference>
<dbReference type="Gene3D" id="3.90.960.10">
    <property type="entry name" value="YbaK/aminoacyl-tRNA synthetase-associated domain"/>
    <property type="match status" value="1"/>
</dbReference>
<dbReference type="GO" id="GO:0004812">
    <property type="term" value="F:aminoacyl-tRNA ligase activity"/>
    <property type="evidence" value="ECO:0007669"/>
    <property type="project" value="UniProtKB-KW"/>
</dbReference>
<keyword evidence="2" id="KW-0436">Ligase</keyword>
<gene>
    <name evidence="2" type="ORF">BN11_1170018</name>
</gene>